<keyword evidence="14" id="KW-0675">Receptor</keyword>
<evidence type="ECO:0000256" key="2">
    <source>
        <dbReference type="ARBA" id="ARBA00022448"/>
    </source>
</evidence>
<dbReference type="Gene3D" id="2.40.170.20">
    <property type="entry name" value="TonB-dependent receptor, beta-barrel domain"/>
    <property type="match status" value="3"/>
</dbReference>
<protein>
    <submittedName>
        <fullName evidence="14">TonB-dependent receptor</fullName>
    </submittedName>
</protein>
<dbReference type="GO" id="GO:0006826">
    <property type="term" value="P:iron ion transport"/>
    <property type="evidence" value="ECO:0007669"/>
    <property type="project" value="UniProtKB-KW"/>
</dbReference>
<dbReference type="InterPro" id="IPR011662">
    <property type="entry name" value="Secretin/TonB_short_N"/>
</dbReference>
<dbReference type="PANTHER" id="PTHR32552">
    <property type="entry name" value="FERRICHROME IRON RECEPTOR-RELATED"/>
    <property type="match status" value="1"/>
</dbReference>
<keyword evidence="15" id="KW-1185">Reference proteome</keyword>
<evidence type="ECO:0000256" key="1">
    <source>
        <dbReference type="ARBA" id="ARBA00004571"/>
    </source>
</evidence>
<evidence type="ECO:0000256" key="6">
    <source>
        <dbReference type="ARBA" id="ARBA00023004"/>
    </source>
</evidence>
<evidence type="ECO:0000256" key="4">
    <source>
        <dbReference type="ARBA" id="ARBA00022496"/>
    </source>
</evidence>
<dbReference type="EMBL" id="CP042239">
    <property type="protein sequence ID" value="QDX28225.1"/>
    <property type="molecule type" value="Genomic_DNA"/>
</dbReference>
<keyword evidence="8 12" id="KW-0798">TonB box</keyword>
<dbReference type="Gene3D" id="3.55.50.30">
    <property type="match status" value="1"/>
</dbReference>
<dbReference type="InterPro" id="IPR000531">
    <property type="entry name" value="Beta-barrel_TonB"/>
</dbReference>
<evidence type="ECO:0000313" key="14">
    <source>
        <dbReference type="EMBL" id="QDX28225.1"/>
    </source>
</evidence>
<gene>
    <name evidence="14" type="ORF">FPZ54_10870</name>
</gene>
<proteinExistence type="inferred from homology"/>
<evidence type="ECO:0000256" key="8">
    <source>
        <dbReference type="ARBA" id="ARBA00023077"/>
    </source>
</evidence>
<dbReference type="PANTHER" id="PTHR32552:SF81">
    <property type="entry name" value="TONB-DEPENDENT OUTER MEMBRANE RECEPTOR"/>
    <property type="match status" value="1"/>
</dbReference>
<keyword evidence="4" id="KW-0410">Iron transport</keyword>
<keyword evidence="6" id="KW-0408">Iron</keyword>
<organism evidence="14 15">
    <name type="scientific">Sphingomonas suaedae</name>
    <dbReference type="NCBI Taxonomy" id="2599297"/>
    <lineage>
        <taxon>Bacteria</taxon>
        <taxon>Pseudomonadati</taxon>
        <taxon>Pseudomonadota</taxon>
        <taxon>Alphaproteobacteria</taxon>
        <taxon>Sphingomonadales</taxon>
        <taxon>Sphingomonadaceae</taxon>
        <taxon>Sphingomonas</taxon>
    </lineage>
</organism>
<dbReference type="InterPro" id="IPR039426">
    <property type="entry name" value="TonB-dep_rcpt-like"/>
</dbReference>
<dbReference type="Pfam" id="PF07715">
    <property type="entry name" value="Plug"/>
    <property type="match status" value="1"/>
</dbReference>
<evidence type="ECO:0000256" key="11">
    <source>
        <dbReference type="PROSITE-ProRule" id="PRU01360"/>
    </source>
</evidence>
<evidence type="ECO:0000256" key="5">
    <source>
        <dbReference type="ARBA" id="ARBA00022692"/>
    </source>
</evidence>
<dbReference type="Proteomes" id="UP000318055">
    <property type="component" value="Chromosome"/>
</dbReference>
<dbReference type="InterPro" id="IPR036942">
    <property type="entry name" value="Beta-barrel_TonB_sf"/>
</dbReference>
<evidence type="ECO:0000256" key="7">
    <source>
        <dbReference type="ARBA" id="ARBA00023065"/>
    </source>
</evidence>
<comment type="similarity">
    <text evidence="11 12">Belongs to the TonB-dependent receptor family.</text>
</comment>
<feature type="domain" description="Secretin/TonB short N-terminal" evidence="13">
    <location>
        <begin position="45"/>
        <end position="95"/>
    </location>
</feature>
<dbReference type="AlphaFoldDB" id="A0A518RLA6"/>
<dbReference type="InterPro" id="IPR012910">
    <property type="entry name" value="Plug_dom"/>
</dbReference>
<keyword evidence="5 11" id="KW-0812">Transmembrane</keyword>
<dbReference type="KEGG" id="ssua:FPZ54_10870"/>
<evidence type="ECO:0000256" key="10">
    <source>
        <dbReference type="ARBA" id="ARBA00023237"/>
    </source>
</evidence>
<dbReference type="OrthoDB" id="9760333at2"/>
<reference evidence="14 15" key="1">
    <citation type="submission" date="2019-07" db="EMBL/GenBank/DDBJ databases">
        <title>Sphingomonas alkalisoli sp. nov., isolated from rhizosphere soil of Suaedae salsa.</title>
        <authorList>
            <person name="Zhang H."/>
            <person name="Xu L."/>
            <person name="Zhang J.-X."/>
            <person name="Sun J.-Q."/>
        </authorList>
    </citation>
    <scope>NUCLEOTIDE SEQUENCE [LARGE SCALE GENOMIC DNA]</scope>
    <source>
        <strain evidence="14 15">XS-10</strain>
    </source>
</reference>
<keyword evidence="3 11" id="KW-1134">Transmembrane beta strand</keyword>
<dbReference type="PROSITE" id="PS52016">
    <property type="entry name" value="TONB_DEPENDENT_REC_3"/>
    <property type="match status" value="1"/>
</dbReference>
<dbReference type="GO" id="GO:0009279">
    <property type="term" value="C:cell outer membrane"/>
    <property type="evidence" value="ECO:0007669"/>
    <property type="project" value="UniProtKB-SubCell"/>
</dbReference>
<dbReference type="SUPFAM" id="SSF56935">
    <property type="entry name" value="Porins"/>
    <property type="match status" value="1"/>
</dbReference>
<keyword evidence="7" id="KW-0406">Ion transport</keyword>
<evidence type="ECO:0000259" key="13">
    <source>
        <dbReference type="SMART" id="SM00965"/>
    </source>
</evidence>
<keyword evidence="10 11" id="KW-0998">Cell outer membrane</keyword>
<comment type="subcellular location">
    <subcellularLocation>
        <location evidence="1 11">Cell outer membrane</location>
        <topology evidence="1 11">Multi-pass membrane protein</topology>
    </subcellularLocation>
</comment>
<evidence type="ECO:0000256" key="12">
    <source>
        <dbReference type="RuleBase" id="RU003357"/>
    </source>
</evidence>
<dbReference type="Pfam" id="PF00593">
    <property type="entry name" value="TonB_dep_Rec_b-barrel"/>
    <property type="match status" value="2"/>
</dbReference>
<evidence type="ECO:0000256" key="3">
    <source>
        <dbReference type="ARBA" id="ARBA00022452"/>
    </source>
</evidence>
<evidence type="ECO:0000313" key="15">
    <source>
        <dbReference type="Proteomes" id="UP000318055"/>
    </source>
</evidence>
<keyword evidence="9 11" id="KW-0472">Membrane</keyword>
<keyword evidence="2 11" id="KW-0813">Transport</keyword>
<sequence length="1076" mass="118406">MIGVASACLIAVSAPAQSRPAESRFQIAAQSLDGALRDFGVQSGFTIMADASVTKGKSSAGYTNIADPETALRALLRGTGLNYRRRGNVFVVMRAVPVSQTDAQGSRPVVAQSAPAQEEVVQDIIVTAQRRTESLQDVPIAVTAISGDGLDSRKIESGGELVRAVPNINFTKSNFSSFNFTIRGIGTKAISASSDPAVAVSFNSTPLIRSRLFEQEFFDIERVEVLRGPQGTLYGRNATGGVVNVLPALPSTVLEGSAWIEAGNYGSMRASAMLNVPLTDSFAIRAAGAYTHREGFDYNSFTDRRVNGRDMYSTRISAQWEPSDNFRANFMWQHFKEDDSRSRSGKALCTRDPGPTQIGATAVPESLRAVLSQGCLPGSLYADAAFGAPNGSSFPNIRLGQEGVIYGFDPSFNPIYGLRPGDPYGGVTQSRDLREISTTYDPKFRATNDVFQLNLELGLGGGLRLYSQSLYTRDRYYQSQDYYRFASRPIFSDSADPNLLNIYGMPYASAGPTPGGIYVDPQLGASDRVLAIDLSRSKSRQYSQEFRLQSDWDGPLNFGFGANYLDFKSQDDYFVFNNTFTFIAEYFYNQTGLFEGFIGTRPCQPTSMYDDTDTGDCIFIDSNPLGQLSEQGRNYFLSRNLVETRSKAAFGELYYDVTDRFKLTAGVRYTDDIKVGTPVPSQLLLNFGPGIGQATGGTSSFGYPEDPEIRQRWRRFSGRLVADWRPDLPFSDDTLIYASFAHGYKGGGTNPPRVAIDPEVVQFQPLPETFEPEYVNAIEIGTKNSFDNGRLTLNLTAFYYDYTNYQVSQIVDRISFNENFDARSMGVELEAAWRPTRDFQIDANFGYLNTRIADGESSIDVMDRTQGNPDWTVVRPFVQVPSNCIAPTALVEAALNGLAPEQAPQALAALCGGSSRGGSWSEAVAVPTALRWWRRLGTAQYNPLVDGPNGGRGFAADLSGNELPNAPNYTVNVGAQYTLPLGDWRATLRGDYYRQGASYARVYNTEYDRLRAWDNLNLTLTIARPADDFAIQFYVKNVFNDAPITDVFTNSDDTGLTANIFTLDPRLFAVRLSKRF</sequence>
<dbReference type="SMART" id="SM00965">
    <property type="entry name" value="STN"/>
    <property type="match status" value="1"/>
</dbReference>
<evidence type="ECO:0000256" key="9">
    <source>
        <dbReference type="ARBA" id="ARBA00023136"/>
    </source>
</evidence>
<name>A0A518RLA6_9SPHN</name>
<accession>A0A518RLA6</accession>